<evidence type="ECO:0000313" key="1">
    <source>
        <dbReference type="EMBL" id="OKY78743.1"/>
    </source>
</evidence>
<keyword evidence="2" id="KW-1185">Reference proteome</keyword>
<comment type="caution">
    <text evidence="1">The sequence shown here is derived from an EMBL/GenBank/DDBJ whole genome shotgun (WGS) entry which is preliminary data.</text>
</comment>
<dbReference type="InParanoid" id="A0A1Q6DWM3"/>
<accession>A0A1Q6DWM3</accession>
<sequence>MDAEEIFKKLSKEETPPRRHDLVLVNGTKKLVLEKHRITETGIRCELPLSNQMIR</sequence>
<evidence type="ECO:0000313" key="2">
    <source>
        <dbReference type="Proteomes" id="UP000185744"/>
    </source>
</evidence>
<dbReference type="STRING" id="1903181.BTN85_1242"/>
<dbReference type="EMBL" id="MSDW01000001">
    <property type="protein sequence ID" value="OKY78743.1"/>
    <property type="molecule type" value="Genomic_DNA"/>
</dbReference>
<dbReference type="AlphaFoldDB" id="A0A1Q6DWM3"/>
<organism evidence="1 2">
    <name type="scientific">Methanohalarchaeum thermophilum</name>
    <dbReference type="NCBI Taxonomy" id="1903181"/>
    <lineage>
        <taxon>Archaea</taxon>
        <taxon>Methanobacteriati</taxon>
        <taxon>Methanobacteriota</taxon>
        <taxon>Methanonatronarchaeia</taxon>
        <taxon>Methanonatronarchaeales</taxon>
        <taxon>Methanonatronarchaeaceae</taxon>
        <taxon>Candidatus Methanohalarchaeum</taxon>
    </lineage>
</organism>
<dbReference type="Proteomes" id="UP000185744">
    <property type="component" value="Unassembled WGS sequence"/>
</dbReference>
<proteinExistence type="predicted"/>
<protein>
    <submittedName>
        <fullName evidence="1">Uncharacterized protein</fullName>
    </submittedName>
</protein>
<reference evidence="1" key="1">
    <citation type="submission" date="2016-12" db="EMBL/GenBank/DDBJ databases">
        <title>Discovery of methanogenic haloarchaea.</title>
        <authorList>
            <person name="Sorokin D.Y."/>
            <person name="Makarova K.S."/>
            <person name="Abbas B."/>
            <person name="Ferrer M."/>
            <person name="Golyshin P.N."/>
        </authorList>
    </citation>
    <scope>NUCLEOTIDE SEQUENCE [LARGE SCALE GENOMIC DNA]</scope>
    <source>
        <strain evidence="1">HMET1</strain>
    </source>
</reference>
<name>A0A1Q6DWM3_METT1</name>
<gene>
    <name evidence="1" type="ORF">BTN85_1242</name>
</gene>